<dbReference type="RefSeq" id="WP_343788468.1">
    <property type="nucleotide sequence ID" value="NZ_BAAAFH010000022.1"/>
</dbReference>
<dbReference type="GO" id="GO:0016740">
    <property type="term" value="F:transferase activity"/>
    <property type="evidence" value="ECO:0007669"/>
    <property type="project" value="UniProtKB-KW"/>
</dbReference>
<protein>
    <submittedName>
        <fullName evidence="1">Nucleotidyl transferase AbiEii/AbiGii toxin family protein</fullName>
    </submittedName>
</protein>
<dbReference type="InterPro" id="IPR014942">
    <property type="entry name" value="AbiEii"/>
</dbReference>
<proteinExistence type="predicted"/>
<name>A0ABP3Y3R4_9FLAO</name>
<keyword evidence="1" id="KW-0808">Transferase</keyword>
<accession>A0ABP3Y3R4</accession>
<gene>
    <name evidence="1" type="ORF">GCM10009118_25880</name>
</gene>
<comment type="caution">
    <text evidence="1">The sequence shown here is derived from an EMBL/GenBank/DDBJ whole genome shotgun (WGS) entry which is preliminary data.</text>
</comment>
<dbReference type="Pfam" id="PF08843">
    <property type="entry name" value="AbiEii"/>
    <property type="match status" value="1"/>
</dbReference>
<evidence type="ECO:0000313" key="1">
    <source>
        <dbReference type="EMBL" id="GAA0876178.1"/>
    </source>
</evidence>
<evidence type="ECO:0000313" key="2">
    <source>
        <dbReference type="Proteomes" id="UP001501126"/>
    </source>
</evidence>
<dbReference type="Gene3D" id="3.10.450.620">
    <property type="entry name" value="JHP933, nucleotidyltransferase-like core domain"/>
    <property type="match status" value="1"/>
</dbReference>
<dbReference type="EMBL" id="BAAAFH010000022">
    <property type="protein sequence ID" value="GAA0876178.1"/>
    <property type="molecule type" value="Genomic_DNA"/>
</dbReference>
<reference evidence="2" key="1">
    <citation type="journal article" date="2019" name="Int. J. Syst. Evol. Microbiol.">
        <title>The Global Catalogue of Microorganisms (GCM) 10K type strain sequencing project: providing services to taxonomists for standard genome sequencing and annotation.</title>
        <authorList>
            <consortium name="The Broad Institute Genomics Platform"/>
            <consortium name="The Broad Institute Genome Sequencing Center for Infectious Disease"/>
            <person name="Wu L."/>
            <person name="Ma J."/>
        </authorList>
    </citation>
    <scope>NUCLEOTIDE SEQUENCE [LARGE SCALE GENOMIC DNA]</scope>
    <source>
        <strain evidence="2">JCM 16083</strain>
    </source>
</reference>
<dbReference type="Proteomes" id="UP001501126">
    <property type="component" value="Unassembled WGS sequence"/>
</dbReference>
<sequence length="292" mass="34363">MIKEWLAEYAPTNEEETLSALREIMQEIALAGLSRTDFYNKAAFYGGTALRIFYGLDRFSEDMDFSLLKPDSHFSLEPYFFAIITEFEALGMKVSIREKNKKTATFVESAFLKSETIWKELILEDIVKQAGIRSNKSIKIKIEVDRNPPQDFETEEKLLLRPFSFYVKCFTQPCLFAGKMHALLFRKWKNRVKGRDWYDLEWYIKRNIPLDVNHFLSRAKDSGDWHEATISTSQIKELLKTKIRNVSLERVKDDVVRFIQDDTSIAIWDANYFYDLIDHLKFTNEISSENRL</sequence>
<keyword evidence="2" id="KW-1185">Reference proteome</keyword>
<organism evidence="1 2">
    <name type="scientific">Wandonia haliotis</name>
    <dbReference type="NCBI Taxonomy" id="574963"/>
    <lineage>
        <taxon>Bacteria</taxon>
        <taxon>Pseudomonadati</taxon>
        <taxon>Bacteroidota</taxon>
        <taxon>Flavobacteriia</taxon>
        <taxon>Flavobacteriales</taxon>
        <taxon>Crocinitomicaceae</taxon>
        <taxon>Wandonia</taxon>
    </lineage>
</organism>